<proteinExistence type="predicted"/>
<keyword evidence="2" id="KW-0812">Transmembrane</keyword>
<name>A0A934UWA0_9MICO</name>
<dbReference type="Pfam" id="PF19877">
    <property type="entry name" value="DUF6350"/>
    <property type="match status" value="1"/>
</dbReference>
<evidence type="ECO:0000256" key="1">
    <source>
        <dbReference type="SAM" id="MobiDB-lite"/>
    </source>
</evidence>
<keyword evidence="2" id="KW-0472">Membrane</keyword>
<feature type="transmembrane region" description="Helical" evidence="2">
    <location>
        <begin position="207"/>
        <end position="229"/>
    </location>
</feature>
<feature type="transmembrane region" description="Helical" evidence="2">
    <location>
        <begin position="46"/>
        <end position="68"/>
    </location>
</feature>
<dbReference type="InterPro" id="IPR045931">
    <property type="entry name" value="DUF6350"/>
</dbReference>
<feature type="transmembrane region" description="Helical" evidence="2">
    <location>
        <begin position="145"/>
        <end position="165"/>
    </location>
</feature>
<reference evidence="3" key="1">
    <citation type="submission" date="2020-12" db="EMBL/GenBank/DDBJ databases">
        <title>Leucobacter sp. CAS2, isolated from Chromium sludge.</title>
        <authorList>
            <person name="Xu Z."/>
        </authorList>
    </citation>
    <scope>NUCLEOTIDE SEQUENCE</scope>
    <source>
        <strain evidence="3">CSA2</strain>
    </source>
</reference>
<feature type="transmembrane region" description="Helical" evidence="2">
    <location>
        <begin position="283"/>
        <end position="302"/>
    </location>
</feature>
<sequence>MRSFVTAVIAAIEAAAVALAGVIAVAIPVLLIWIVTFGLAAEPAAVASWVAGIWLLGHLVPLGFTVPAESALAFGLPPEALQVGLSLAPLGITLLTAALGARSGWRFGGRGGAGASGPLGGAIGFGAIALIATLVAGPLVAAPRWLAVLVPALVYGAPALLGFLVRAARDEHEWWDRAIGGTQRALDHAGLRSAAALRGRAALVARLCGILLALLIGLAAIALAVAFVVGYARIIELSQSLQMDPLGSILVFIAQLVALPIGVLWAAAWLTGGGFAIGVGTSVTPFETLLGPLPALPIFGAIPQGWGALGALPPAILALAAIAAGAVFARRTDLRRASWPVAVIIPLLAGAFAGLIVAGLSALATGSIGPDRLASTGSSPWLVGGLAAAELGIGALIGVSAARFDVARVREAIPEELPGSAAVRGMRERVSERVGAVAASVQGARGGDRSPRGGADAPEQAPERDESQDDLPTLPIAEGSEDSLIAAAYSSASGSVSAPGSGGGGPRGDDRLDRLDDPDFADQETDVVEPLPRGDAPLAAEESPGAAAESEADEWELGPDAEASPEATPDADAELGEEAEAERERLAARRAAREARAAERAAAAEAAREAEDREAERAAAESDALLAYSWDPSVVTEESSESVPDQDSSPRRKLGWRGVRRGR</sequence>
<gene>
    <name evidence="3" type="ORF">JD292_01415</name>
</gene>
<evidence type="ECO:0000313" key="4">
    <source>
        <dbReference type="Proteomes" id="UP000618733"/>
    </source>
</evidence>
<feature type="compositionally biased region" description="Basic and acidic residues" evidence="1">
    <location>
        <begin position="606"/>
        <end position="620"/>
    </location>
</feature>
<feature type="compositionally biased region" description="Basic and acidic residues" evidence="1">
    <location>
        <begin position="582"/>
        <end position="599"/>
    </location>
</feature>
<feature type="compositionally biased region" description="Low complexity" evidence="1">
    <location>
        <begin position="621"/>
        <end position="643"/>
    </location>
</feature>
<comment type="caution">
    <text evidence="3">The sequence shown here is derived from an EMBL/GenBank/DDBJ whole genome shotgun (WGS) entry which is preliminary data.</text>
</comment>
<accession>A0A934UWA0</accession>
<evidence type="ECO:0000256" key="2">
    <source>
        <dbReference type="SAM" id="Phobius"/>
    </source>
</evidence>
<keyword evidence="4" id="KW-1185">Reference proteome</keyword>
<feature type="transmembrane region" description="Helical" evidence="2">
    <location>
        <begin position="6"/>
        <end position="34"/>
    </location>
</feature>
<feature type="compositionally biased region" description="Acidic residues" evidence="1">
    <location>
        <begin position="518"/>
        <end position="527"/>
    </location>
</feature>
<dbReference type="EMBL" id="JAEHOI010000002">
    <property type="protein sequence ID" value="MBK0420740.1"/>
    <property type="molecule type" value="Genomic_DNA"/>
</dbReference>
<protein>
    <submittedName>
        <fullName evidence="3">Uncharacterized protein</fullName>
    </submittedName>
</protein>
<feature type="compositionally biased region" description="Acidic residues" evidence="1">
    <location>
        <begin position="569"/>
        <end position="581"/>
    </location>
</feature>
<feature type="compositionally biased region" description="Low complexity" evidence="1">
    <location>
        <begin position="490"/>
        <end position="499"/>
    </location>
</feature>
<feature type="region of interest" description="Disordered" evidence="1">
    <location>
        <begin position="437"/>
        <end position="476"/>
    </location>
</feature>
<dbReference type="AlphaFoldDB" id="A0A934UWA0"/>
<feature type="transmembrane region" description="Helical" evidence="2">
    <location>
        <begin position="381"/>
        <end position="402"/>
    </location>
</feature>
<organism evidence="3 4">
    <name type="scientific">Leucobacter edaphi</name>
    <dbReference type="NCBI Taxonomy" id="2796472"/>
    <lineage>
        <taxon>Bacteria</taxon>
        <taxon>Bacillati</taxon>
        <taxon>Actinomycetota</taxon>
        <taxon>Actinomycetes</taxon>
        <taxon>Micrococcales</taxon>
        <taxon>Microbacteriaceae</taxon>
        <taxon>Leucobacter</taxon>
    </lineage>
</organism>
<feature type="transmembrane region" description="Helical" evidence="2">
    <location>
        <begin position="80"/>
        <end position="99"/>
    </location>
</feature>
<feature type="transmembrane region" description="Helical" evidence="2">
    <location>
        <begin position="341"/>
        <end position="361"/>
    </location>
</feature>
<feature type="transmembrane region" description="Helical" evidence="2">
    <location>
        <begin position="308"/>
        <end position="329"/>
    </location>
</feature>
<feature type="compositionally biased region" description="Basic and acidic residues" evidence="1">
    <location>
        <begin position="507"/>
        <end position="517"/>
    </location>
</feature>
<keyword evidence="2" id="KW-1133">Transmembrane helix</keyword>
<feature type="compositionally biased region" description="Acidic residues" evidence="1">
    <location>
        <begin position="550"/>
        <end position="559"/>
    </location>
</feature>
<dbReference type="RefSeq" id="WP_200130960.1">
    <property type="nucleotide sequence ID" value="NZ_JAEHOI010000002.1"/>
</dbReference>
<feature type="transmembrane region" description="Helical" evidence="2">
    <location>
        <begin position="119"/>
        <end position="139"/>
    </location>
</feature>
<feature type="region of interest" description="Disordered" evidence="1">
    <location>
        <begin position="490"/>
        <end position="663"/>
    </location>
</feature>
<feature type="transmembrane region" description="Helical" evidence="2">
    <location>
        <begin position="249"/>
        <end position="271"/>
    </location>
</feature>
<evidence type="ECO:0000313" key="3">
    <source>
        <dbReference type="EMBL" id="MBK0420740.1"/>
    </source>
</evidence>
<feature type="compositionally biased region" description="Basic residues" evidence="1">
    <location>
        <begin position="651"/>
        <end position="663"/>
    </location>
</feature>
<dbReference type="Proteomes" id="UP000618733">
    <property type="component" value="Unassembled WGS sequence"/>
</dbReference>
<feature type="compositionally biased region" description="Low complexity" evidence="1">
    <location>
        <begin position="536"/>
        <end position="549"/>
    </location>
</feature>